<accession>A0A940YJ93</accession>
<feature type="chain" id="PRO_5037252672" evidence="3">
    <location>
        <begin position="28"/>
        <end position="152"/>
    </location>
</feature>
<name>A0A940YJ93_9BURK</name>
<evidence type="ECO:0000256" key="2">
    <source>
        <dbReference type="ARBA" id="ARBA00023136"/>
    </source>
</evidence>
<dbReference type="InterPro" id="IPR008816">
    <property type="entry name" value="Gly_zipper_2TM_dom"/>
</dbReference>
<dbReference type="PANTHER" id="PTHR35603:SF2">
    <property type="entry name" value="OUTER MEMBRANE LIPOPROTEIN"/>
    <property type="match status" value="1"/>
</dbReference>
<dbReference type="InterPro" id="IPR051407">
    <property type="entry name" value="Bact_OM_lipoprot/Surf_antigen"/>
</dbReference>
<comment type="subcellular location">
    <subcellularLocation>
        <location evidence="1">Membrane</location>
    </subcellularLocation>
</comment>
<evidence type="ECO:0000256" key="3">
    <source>
        <dbReference type="SAM" id="SignalP"/>
    </source>
</evidence>
<evidence type="ECO:0000313" key="5">
    <source>
        <dbReference type="EMBL" id="MBQ0959687.1"/>
    </source>
</evidence>
<dbReference type="GO" id="GO:0019867">
    <property type="term" value="C:outer membrane"/>
    <property type="evidence" value="ECO:0007669"/>
    <property type="project" value="InterPro"/>
</dbReference>
<dbReference type="EMBL" id="JAGQDE010000009">
    <property type="protein sequence ID" value="MBQ0959687.1"/>
    <property type="molecule type" value="Genomic_DNA"/>
</dbReference>
<evidence type="ECO:0000259" key="4">
    <source>
        <dbReference type="Pfam" id="PF05433"/>
    </source>
</evidence>
<dbReference type="PANTHER" id="PTHR35603">
    <property type="match status" value="1"/>
</dbReference>
<gene>
    <name evidence="5" type="ORF">KAK06_12085</name>
</gene>
<sequence>MNTRLIRLSSVIVCAGLLAACANPRQAPVYEEGATWSSQRAGLQYGTIRAIDDVAPRENTSGAGALIGGVVGAVVGRQFGSGSGRTAGTIVGAVGGAVAGNEIEKHNTQPAARFRVQVAIDGGQMRTFNLAQIGDLRPGDRVVVDGQTVRRY</sequence>
<dbReference type="Pfam" id="PF05433">
    <property type="entry name" value="Rick_17kDa_Anti"/>
    <property type="match status" value="1"/>
</dbReference>
<dbReference type="PROSITE" id="PS51257">
    <property type="entry name" value="PROKAR_LIPOPROTEIN"/>
    <property type="match status" value="1"/>
</dbReference>
<protein>
    <submittedName>
        <fullName evidence="5">Glycine zipper 2TM domain-containing protein</fullName>
    </submittedName>
</protein>
<evidence type="ECO:0000313" key="6">
    <source>
        <dbReference type="Proteomes" id="UP000678374"/>
    </source>
</evidence>
<feature type="signal peptide" evidence="3">
    <location>
        <begin position="1"/>
        <end position="27"/>
    </location>
</feature>
<keyword evidence="2" id="KW-0472">Membrane</keyword>
<evidence type="ECO:0000256" key="1">
    <source>
        <dbReference type="ARBA" id="ARBA00004370"/>
    </source>
</evidence>
<proteinExistence type="predicted"/>
<feature type="domain" description="Glycine zipper 2TM" evidence="4">
    <location>
        <begin position="63"/>
        <end position="104"/>
    </location>
</feature>
<organism evidence="5 6">
    <name type="scientific">Ideonella aquatica</name>
    <dbReference type="NCBI Taxonomy" id="2824119"/>
    <lineage>
        <taxon>Bacteria</taxon>
        <taxon>Pseudomonadati</taxon>
        <taxon>Pseudomonadota</taxon>
        <taxon>Betaproteobacteria</taxon>
        <taxon>Burkholderiales</taxon>
        <taxon>Sphaerotilaceae</taxon>
        <taxon>Ideonella</taxon>
    </lineage>
</organism>
<comment type="caution">
    <text evidence="5">The sequence shown here is derived from an EMBL/GenBank/DDBJ whole genome shotgun (WGS) entry which is preliminary data.</text>
</comment>
<dbReference type="Proteomes" id="UP000678374">
    <property type="component" value="Unassembled WGS sequence"/>
</dbReference>
<dbReference type="AlphaFoldDB" id="A0A940YJ93"/>
<keyword evidence="6" id="KW-1185">Reference proteome</keyword>
<reference evidence="5" key="1">
    <citation type="submission" date="2021-04" db="EMBL/GenBank/DDBJ databases">
        <title>The genome sequence of Ideonella sp. 4Y11.</title>
        <authorList>
            <person name="Liu Y."/>
        </authorList>
    </citation>
    <scope>NUCLEOTIDE SEQUENCE</scope>
    <source>
        <strain evidence="5">4Y11</strain>
    </source>
</reference>
<keyword evidence="3" id="KW-0732">Signal</keyword>
<dbReference type="RefSeq" id="WP_210802360.1">
    <property type="nucleotide sequence ID" value="NZ_JAGQDE010000009.1"/>
</dbReference>